<evidence type="ECO:0000256" key="1">
    <source>
        <dbReference type="SAM" id="Phobius"/>
    </source>
</evidence>
<name>A0A1F7HEH8_9BACT</name>
<keyword evidence="1" id="KW-1133">Transmembrane helix</keyword>
<dbReference type="EMBL" id="MFZS01000001">
    <property type="protein sequence ID" value="OGK29483.1"/>
    <property type="molecule type" value="Genomic_DNA"/>
</dbReference>
<gene>
    <name evidence="2" type="ORF">A3D06_00045</name>
</gene>
<reference evidence="2 3" key="1">
    <citation type="journal article" date="2016" name="Nat. Commun.">
        <title>Thousands of microbial genomes shed light on interconnected biogeochemical processes in an aquifer system.</title>
        <authorList>
            <person name="Anantharaman K."/>
            <person name="Brown C.T."/>
            <person name="Hug L.A."/>
            <person name="Sharon I."/>
            <person name="Castelle C.J."/>
            <person name="Probst A.J."/>
            <person name="Thomas B.C."/>
            <person name="Singh A."/>
            <person name="Wilkins M.J."/>
            <person name="Karaoz U."/>
            <person name="Brodie E.L."/>
            <person name="Williams K.H."/>
            <person name="Hubbard S.S."/>
            <person name="Banfield J.F."/>
        </authorList>
    </citation>
    <scope>NUCLEOTIDE SEQUENCE [LARGE SCALE GENOMIC DNA]</scope>
</reference>
<sequence>MGKKEQGFVEKVFKISNLVSIGVLAFAIITANNVLAMASAVDFTGNVVSKQVYDDWKKKRGKKK</sequence>
<comment type="caution">
    <text evidence="2">The sequence shown here is derived from an EMBL/GenBank/DDBJ whole genome shotgun (WGS) entry which is preliminary data.</text>
</comment>
<evidence type="ECO:0000313" key="2">
    <source>
        <dbReference type="EMBL" id="OGK29483.1"/>
    </source>
</evidence>
<dbReference type="AlphaFoldDB" id="A0A1F7HEH8"/>
<feature type="transmembrane region" description="Helical" evidence="1">
    <location>
        <begin position="12"/>
        <end position="31"/>
    </location>
</feature>
<keyword evidence="1" id="KW-0472">Membrane</keyword>
<accession>A0A1F7HEH8</accession>
<dbReference type="Proteomes" id="UP000177027">
    <property type="component" value="Unassembled WGS sequence"/>
</dbReference>
<organism evidence="2 3">
    <name type="scientific">Candidatus Roizmanbacteria bacterium RIFCSPHIGHO2_02_FULL_40_9</name>
    <dbReference type="NCBI Taxonomy" id="1802042"/>
    <lineage>
        <taxon>Bacteria</taxon>
        <taxon>Candidatus Roizmaniibacteriota</taxon>
    </lineage>
</organism>
<keyword evidence="1" id="KW-0812">Transmembrane</keyword>
<protein>
    <submittedName>
        <fullName evidence="2">Uncharacterized protein</fullName>
    </submittedName>
</protein>
<proteinExistence type="predicted"/>
<evidence type="ECO:0000313" key="3">
    <source>
        <dbReference type="Proteomes" id="UP000177027"/>
    </source>
</evidence>